<dbReference type="Pfam" id="PF00106">
    <property type="entry name" value="adh_short"/>
    <property type="match status" value="1"/>
</dbReference>
<protein>
    <submittedName>
        <fullName evidence="2">(diamondback moth) hypothetical protein</fullName>
    </submittedName>
</protein>
<dbReference type="PRINTS" id="PR00081">
    <property type="entry name" value="GDHRDH"/>
</dbReference>
<organism evidence="2 3">
    <name type="scientific">Plutella xylostella</name>
    <name type="common">Diamondback moth</name>
    <name type="synonym">Plutella maculipennis</name>
    <dbReference type="NCBI Taxonomy" id="51655"/>
    <lineage>
        <taxon>Eukaryota</taxon>
        <taxon>Metazoa</taxon>
        <taxon>Ecdysozoa</taxon>
        <taxon>Arthropoda</taxon>
        <taxon>Hexapoda</taxon>
        <taxon>Insecta</taxon>
        <taxon>Pterygota</taxon>
        <taxon>Neoptera</taxon>
        <taxon>Endopterygota</taxon>
        <taxon>Lepidoptera</taxon>
        <taxon>Glossata</taxon>
        <taxon>Ditrysia</taxon>
        <taxon>Yponomeutoidea</taxon>
        <taxon>Plutellidae</taxon>
        <taxon>Plutella</taxon>
    </lineage>
</organism>
<dbReference type="AlphaFoldDB" id="A0A8S4DY40"/>
<proteinExistence type="predicted"/>
<keyword evidence="3" id="KW-1185">Reference proteome</keyword>
<dbReference type="PANTHER" id="PTHR43157">
    <property type="entry name" value="PHOSPHATIDYLINOSITOL-GLYCAN BIOSYNTHESIS CLASS F PROTEIN-RELATED"/>
    <property type="match status" value="1"/>
</dbReference>
<dbReference type="GO" id="GO:0016491">
    <property type="term" value="F:oxidoreductase activity"/>
    <property type="evidence" value="ECO:0007669"/>
    <property type="project" value="UniProtKB-KW"/>
</dbReference>
<dbReference type="EMBL" id="CAJHNJ030000010">
    <property type="protein sequence ID" value="CAG9107341.1"/>
    <property type="molecule type" value="Genomic_DNA"/>
</dbReference>
<name>A0A8S4DY40_PLUXY</name>
<gene>
    <name evidence="2" type="ORF">PLXY2_LOCUS3992</name>
</gene>
<evidence type="ECO:0000313" key="3">
    <source>
        <dbReference type="Proteomes" id="UP000653454"/>
    </source>
</evidence>
<dbReference type="PANTHER" id="PTHR43157:SF73">
    <property type="entry name" value="WW DOMAIN-CONTAINING OXIDOREDUCTASE-LIKE PROTEIN"/>
    <property type="match status" value="1"/>
</dbReference>
<dbReference type="InterPro" id="IPR002347">
    <property type="entry name" value="SDR_fam"/>
</dbReference>
<sequence length="327" mass="36458">MDYISGWCRSKRRLDGVTAVVTGSNTGIGKETVREFYKRGARVIMACRSVEKAEDARKEIISEFFSNARSEEKPGSIAVEQLDLASLASVRAFAARVLENEPELSILVNNAGVMMCPEGRTEDGFETHMGTNHFAHALLTLLLLPRLKRNAPARVVCVSSYLHQTYELDLNDMNFENTKYDALKAYCWSKAANVLFAKALARKLKEHGIDNVTTYSLHPGVIRTEISRHFSTTFLKGATWAFNNLMAWFVKSPRCGAQTSIYCAIDEACAGQSGLYYQDCAAYPTSKQCRKDEVADEFWVKTVAALKLGNYNAFGDDDPTDDILKLN</sequence>
<accession>A0A8S4DY40</accession>
<dbReference type="Proteomes" id="UP000653454">
    <property type="component" value="Unassembled WGS sequence"/>
</dbReference>
<comment type="caution">
    <text evidence="2">The sequence shown here is derived from an EMBL/GenBank/DDBJ whole genome shotgun (WGS) entry which is preliminary data.</text>
</comment>
<dbReference type="InterPro" id="IPR036291">
    <property type="entry name" value="NAD(P)-bd_dom_sf"/>
</dbReference>
<evidence type="ECO:0000256" key="1">
    <source>
        <dbReference type="ARBA" id="ARBA00023002"/>
    </source>
</evidence>
<reference evidence="2" key="1">
    <citation type="submission" date="2020-11" db="EMBL/GenBank/DDBJ databases">
        <authorList>
            <person name="Whiteford S."/>
        </authorList>
    </citation>
    <scope>NUCLEOTIDE SEQUENCE</scope>
</reference>
<evidence type="ECO:0000313" key="2">
    <source>
        <dbReference type="EMBL" id="CAG9107341.1"/>
    </source>
</evidence>
<dbReference type="SUPFAM" id="SSF51735">
    <property type="entry name" value="NAD(P)-binding Rossmann-fold domains"/>
    <property type="match status" value="1"/>
</dbReference>
<dbReference type="Gene3D" id="3.40.50.720">
    <property type="entry name" value="NAD(P)-binding Rossmann-like Domain"/>
    <property type="match status" value="1"/>
</dbReference>
<keyword evidence="1" id="KW-0560">Oxidoreductase</keyword>